<sequence length="55" mass="6623">MEVRCAICSKKEEITKIHKDFQRIRQEPKLVYICSQCSKKVKYQAREEQKPKKPL</sequence>
<dbReference type="Pfam" id="PF09963">
    <property type="entry name" value="DUF2197"/>
    <property type="match status" value="1"/>
</dbReference>
<evidence type="ECO:0000313" key="2">
    <source>
        <dbReference type="Proteomes" id="UP001329915"/>
    </source>
</evidence>
<dbReference type="RefSeq" id="WP_366921609.1">
    <property type="nucleotide sequence ID" value="NZ_CP121694.1"/>
</dbReference>
<gene>
    <name evidence="1" type="ORF">MFMK1_002013</name>
</gene>
<dbReference type="AlphaFoldDB" id="A0AAU0UNJ2"/>
<dbReference type="Proteomes" id="UP001329915">
    <property type="component" value="Chromosome"/>
</dbReference>
<dbReference type="KEGG" id="dbc:MFMK1_002013"/>
<proteinExistence type="predicted"/>
<dbReference type="InterPro" id="IPR019241">
    <property type="entry name" value="DUF2197"/>
</dbReference>
<organism evidence="1 2">
    <name type="scientific">Metallumcola ferriviriculae</name>
    <dbReference type="NCBI Taxonomy" id="3039180"/>
    <lineage>
        <taxon>Bacteria</taxon>
        <taxon>Bacillati</taxon>
        <taxon>Bacillota</taxon>
        <taxon>Clostridia</taxon>
        <taxon>Neomoorellales</taxon>
        <taxon>Desulfitibacteraceae</taxon>
        <taxon>Metallumcola</taxon>
    </lineage>
</organism>
<protein>
    <submittedName>
        <fullName evidence="1">DUF2197 domain-containing protein</fullName>
    </submittedName>
</protein>
<evidence type="ECO:0000313" key="1">
    <source>
        <dbReference type="EMBL" id="WRO22188.1"/>
    </source>
</evidence>
<name>A0AAU0UNJ2_9FIRM</name>
<reference evidence="1 2" key="1">
    <citation type="submission" date="2023-04" db="EMBL/GenBank/DDBJ databases">
        <authorList>
            <person name="Hsu D."/>
        </authorList>
    </citation>
    <scope>NUCLEOTIDE SEQUENCE [LARGE SCALE GENOMIC DNA]</scope>
    <source>
        <strain evidence="1 2">MK1</strain>
    </source>
</reference>
<dbReference type="EMBL" id="CP121694">
    <property type="protein sequence ID" value="WRO22188.1"/>
    <property type="molecule type" value="Genomic_DNA"/>
</dbReference>
<keyword evidence="2" id="KW-1185">Reference proteome</keyword>
<accession>A0AAU0UNJ2</accession>